<dbReference type="GO" id="GO:0005634">
    <property type="term" value="C:nucleus"/>
    <property type="evidence" value="ECO:0007669"/>
    <property type="project" value="UniProtKB-SubCell"/>
</dbReference>
<feature type="region of interest" description="Disordered" evidence="8">
    <location>
        <begin position="1"/>
        <end position="29"/>
    </location>
</feature>
<dbReference type="EMBL" id="MNAD01000682">
    <property type="protein sequence ID" value="OJT11168.1"/>
    <property type="molecule type" value="Genomic_DNA"/>
</dbReference>
<evidence type="ECO:0000256" key="6">
    <source>
        <dbReference type="ARBA" id="ARBA00022801"/>
    </source>
</evidence>
<keyword evidence="6" id="KW-0378">Hydrolase</keyword>
<evidence type="ECO:0000256" key="3">
    <source>
        <dbReference type="ARBA" id="ARBA00006958"/>
    </source>
</evidence>
<comment type="caution">
    <text evidence="10">The sequence shown here is derived from an EMBL/GenBank/DDBJ whole genome shotgun (WGS) entry which is preliminary data.</text>
</comment>
<comment type="subcellular location">
    <subcellularLocation>
        <location evidence="2">Nucleus</location>
    </subcellularLocation>
</comment>
<evidence type="ECO:0000256" key="7">
    <source>
        <dbReference type="ARBA" id="ARBA00023242"/>
    </source>
</evidence>
<comment type="similarity">
    <text evidence="3">Belongs to the HARBI1 family.</text>
</comment>
<feature type="region of interest" description="Disordered" evidence="8">
    <location>
        <begin position="62"/>
        <end position="94"/>
    </location>
</feature>
<reference evidence="10 11" key="1">
    <citation type="submission" date="2016-10" db="EMBL/GenBank/DDBJ databases">
        <title>Genome sequence of the basidiomycete white-rot fungus Trametes pubescens.</title>
        <authorList>
            <person name="Makela M.R."/>
            <person name="Granchi Z."/>
            <person name="Peng M."/>
            <person name="De Vries R.P."/>
            <person name="Grigoriev I."/>
            <person name="Riley R."/>
            <person name="Hilden K."/>
        </authorList>
    </citation>
    <scope>NUCLEOTIDE SEQUENCE [LARGE SCALE GENOMIC DNA]</scope>
    <source>
        <strain evidence="10 11">FBCC735</strain>
    </source>
</reference>
<keyword evidence="11" id="KW-1185">Reference proteome</keyword>
<dbReference type="AlphaFoldDB" id="A0A1M2VUD0"/>
<dbReference type="GO" id="GO:0004518">
    <property type="term" value="F:nuclease activity"/>
    <property type="evidence" value="ECO:0007669"/>
    <property type="project" value="UniProtKB-KW"/>
</dbReference>
<evidence type="ECO:0000313" key="10">
    <source>
        <dbReference type="EMBL" id="OJT11168.1"/>
    </source>
</evidence>
<evidence type="ECO:0000256" key="2">
    <source>
        <dbReference type="ARBA" id="ARBA00004123"/>
    </source>
</evidence>
<organism evidence="10 11">
    <name type="scientific">Trametes pubescens</name>
    <name type="common">White-rot fungus</name>
    <dbReference type="NCBI Taxonomy" id="154538"/>
    <lineage>
        <taxon>Eukaryota</taxon>
        <taxon>Fungi</taxon>
        <taxon>Dikarya</taxon>
        <taxon>Basidiomycota</taxon>
        <taxon>Agaricomycotina</taxon>
        <taxon>Agaricomycetes</taxon>
        <taxon>Polyporales</taxon>
        <taxon>Polyporaceae</taxon>
        <taxon>Trametes</taxon>
    </lineage>
</organism>
<keyword evidence="7" id="KW-0539">Nucleus</keyword>
<dbReference type="GO" id="GO:0046872">
    <property type="term" value="F:metal ion binding"/>
    <property type="evidence" value="ECO:0007669"/>
    <property type="project" value="UniProtKB-KW"/>
</dbReference>
<sequence>MSFSSAVSSISISSGSSSTSGDTASSDAPSLLDLDLETLPDLLPYRFEDSFELLQDLDDTLEDDNWSEGSSGDDGDDEDSSDEDEDNLHWEGSRARGVGQHVHRALRSLYAYRYQAARNTLPRGPAFLPHILHSHKATRPDHFRQQLRINPVTFDRLVARLQPDPVFSNDSDNSQISVEEQVAITLYRFGHYGNGASLQEVANWAGFGKGTIDLITRRVMTAILRPDFLQETIHYPSEEEKEKAKKWVEQHSCKAWRDGWCMVDGTLVPLDERPFWYGESYFDRKCNYSLNVQIVSLPNLRIVDVAYGYTGSTHDATAWKQTHIAQNHETVLSEGEFVWADSAYPIDVWIIAPYKLPERELPDNEVYNNHVSMVRIRSEHAIGFLKGRFQSLKGLRVRIKDARSHRFATYWVLGCIAVHGFAMQDEEDERTAAGDDSDTVAADPFIQEGLSSSSDDDLDNAGRGIRMNFGTRLQAAKARREELKAALLRAKERQAERCVRRRMAN</sequence>
<keyword evidence="4" id="KW-0540">Nuclease</keyword>
<keyword evidence="5" id="KW-0479">Metal-binding</keyword>
<accession>A0A1M2VUD0</accession>
<evidence type="ECO:0000256" key="4">
    <source>
        <dbReference type="ARBA" id="ARBA00022722"/>
    </source>
</evidence>
<evidence type="ECO:0000256" key="1">
    <source>
        <dbReference type="ARBA" id="ARBA00001968"/>
    </source>
</evidence>
<evidence type="ECO:0000259" key="9">
    <source>
        <dbReference type="Pfam" id="PF13359"/>
    </source>
</evidence>
<dbReference type="OMA" id="IRVEHCI"/>
<dbReference type="PANTHER" id="PTHR22930:SF85">
    <property type="entry name" value="GH03217P-RELATED"/>
    <property type="match status" value="1"/>
</dbReference>
<dbReference type="Proteomes" id="UP000184267">
    <property type="component" value="Unassembled WGS sequence"/>
</dbReference>
<dbReference type="InterPro" id="IPR027806">
    <property type="entry name" value="HARBI1_dom"/>
</dbReference>
<dbReference type="Pfam" id="PF13359">
    <property type="entry name" value="DDE_Tnp_4"/>
    <property type="match status" value="1"/>
</dbReference>
<evidence type="ECO:0000256" key="8">
    <source>
        <dbReference type="SAM" id="MobiDB-lite"/>
    </source>
</evidence>
<dbReference type="PANTHER" id="PTHR22930">
    <property type="match status" value="1"/>
</dbReference>
<dbReference type="STRING" id="154538.A0A1M2VUD0"/>
<dbReference type="OrthoDB" id="3246760at2759"/>
<name>A0A1M2VUD0_TRAPU</name>
<feature type="domain" description="DDE Tnp4" evidence="9">
    <location>
        <begin position="263"/>
        <end position="419"/>
    </location>
</feature>
<feature type="compositionally biased region" description="Acidic residues" evidence="8">
    <location>
        <begin position="62"/>
        <end position="86"/>
    </location>
</feature>
<protein>
    <recommendedName>
        <fullName evidence="9">DDE Tnp4 domain-containing protein</fullName>
    </recommendedName>
</protein>
<dbReference type="InterPro" id="IPR045249">
    <property type="entry name" value="HARBI1-like"/>
</dbReference>
<gene>
    <name evidence="10" type="ORF">TRAPUB_12325</name>
</gene>
<dbReference type="GO" id="GO:0016787">
    <property type="term" value="F:hydrolase activity"/>
    <property type="evidence" value="ECO:0007669"/>
    <property type="project" value="UniProtKB-KW"/>
</dbReference>
<evidence type="ECO:0000256" key="5">
    <source>
        <dbReference type="ARBA" id="ARBA00022723"/>
    </source>
</evidence>
<evidence type="ECO:0000313" key="11">
    <source>
        <dbReference type="Proteomes" id="UP000184267"/>
    </source>
</evidence>
<proteinExistence type="inferred from homology"/>
<comment type="cofactor">
    <cofactor evidence="1">
        <name>a divalent metal cation</name>
        <dbReference type="ChEBI" id="CHEBI:60240"/>
    </cofactor>
</comment>